<name>A0A6J6CVS3_9ZZZZ</name>
<dbReference type="AlphaFoldDB" id="A0A6J6CVS3"/>
<sequence length="260" mass="26879">MAWALDLDGVVWLEDEPIAGAAEAIAALRAVGEHVGFVTNFSFGRRDDIAAKLERHGIDASNGVITSAMAAAAMVPSGSRALVCAGPGVVDELQRRDVETIDASDPAALGTNVDVVVVGYHPTFDYQRMTAASKAVRKGARLLGTNDDSTYPTAAGPVPGGGALLASIAVASGVTPEIAGKPYQPIADMVHELLGADGIMVGDRPDTDGRFALTLGWRFALVLTGVTSQADLPVEPKPDLVADSLHALVSEALSGRELDK</sequence>
<evidence type="ECO:0000313" key="1">
    <source>
        <dbReference type="EMBL" id="CAB4555631.1"/>
    </source>
</evidence>
<gene>
    <name evidence="1" type="ORF">UFOPK1495_01164</name>
</gene>
<dbReference type="PANTHER" id="PTHR19288:SF46">
    <property type="entry name" value="HALOACID DEHALOGENASE-LIKE HYDROLASE DOMAIN-CONTAINING PROTEIN 2"/>
    <property type="match status" value="1"/>
</dbReference>
<dbReference type="NCBIfam" id="TIGR01460">
    <property type="entry name" value="HAD-SF-IIA"/>
    <property type="match status" value="1"/>
</dbReference>
<dbReference type="GO" id="GO:0005737">
    <property type="term" value="C:cytoplasm"/>
    <property type="evidence" value="ECO:0007669"/>
    <property type="project" value="TreeGrafter"/>
</dbReference>
<protein>
    <submittedName>
        <fullName evidence="1">Unannotated protein</fullName>
    </submittedName>
</protein>
<proteinExistence type="predicted"/>
<dbReference type="Pfam" id="PF13242">
    <property type="entry name" value="Hydrolase_like"/>
    <property type="match status" value="1"/>
</dbReference>
<dbReference type="EMBL" id="CAEZSU010000122">
    <property type="protein sequence ID" value="CAB4555631.1"/>
    <property type="molecule type" value="Genomic_DNA"/>
</dbReference>
<dbReference type="Gene3D" id="3.40.50.1000">
    <property type="entry name" value="HAD superfamily/HAD-like"/>
    <property type="match status" value="2"/>
</dbReference>
<dbReference type="InterPro" id="IPR023214">
    <property type="entry name" value="HAD_sf"/>
</dbReference>
<organism evidence="1">
    <name type="scientific">freshwater metagenome</name>
    <dbReference type="NCBI Taxonomy" id="449393"/>
    <lineage>
        <taxon>unclassified sequences</taxon>
        <taxon>metagenomes</taxon>
        <taxon>ecological metagenomes</taxon>
    </lineage>
</organism>
<dbReference type="SUPFAM" id="SSF56784">
    <property type="entry name" value="HAD-like"/>
    <property type="match status" value="1"/>
</dbReference>
<accession>A0A6J6CVS3</accession>
<reference evidence="1" key="1">
    <citation type="submission" date="2020-05" db="EMBL/GenBank/DDBJ databases">
        <authorList>
            <person name="Chiriac C."/>
            <person name="Salcher M."/>
            <person name="Ghai R."/>
            <person name="Kavagutti S V."/>
        </authorList>
    </citation>
    <scope>NUCLEOTIDE SEQUENCE</scope>
</reference>
<dbReference type="PANTHER" id="PTHR19288">
    <property type="entry name" value="4-NITROPHENYLPHOSPHATASE-RELATED"/>
    <property type="match status" value="1"/>
</dbReference>
<dbReference type="Pfam" id="PF13344">
    <property type="entry name" value="Hydrolase_6"/>
    <property type="match status" value="1"/>
</dbReference>
<dbReference type="InterPro" id="IPR006357">
    <property type="entry name" value="HAD-SF_hydro_IIA"/>
</dbReference>
<dbReference type="GO" id="GO:0016791">
    <property type="term" value="F:phosphatase activity"/>
    <property type="evidence" value="ECO:0007669"/>
    <property type="project" value="TreeGrafter"/>
</dbReference>
<dbReference type="InterPro" id="IPR036412">
    <property type="entry name" value="HAD-like_sf"/>
</dbReference>